<dbReference type="EMBL" id="ML179947">
    <property type="protein sequence ID" value="THU80031.1"/>
    <property type="molecule type" value="Genomic_DNA"/>
</dbReference>
<sequence length="373" mass="42630">MISCRPGATETIDTEVSTLKSVKHQELRRFKNVARDFSTRDYSYLSVTCISCTGHKKNFTPPNLQSAAFDTPGIAKPFLIAPWAHLLMTHMSKLRICLFLWTATVFDFIRCIKIWLLESRPGEDFPEYFTLFRAFGLMNYLLTDGVAVWRAWVLCHDESRKALYVPLFFLCCTGVLTVHGNLKRLRSNHIRNDRNQNHFVSSTPSTRRQYQSPQSSHRRLSGHQSFFVDLDEYCVYVNYISESLIMVLILTLIRLPVGTIGDICTPVNIQMAGLYPNILLLLINQEQSFAETVFTSTIPPAHHRHRAVVSEQPVETHPQLEQHSQLESMSFVSRSDGTTVTIERSPSGRIASRQAISLHLRSFTDDGCDKMRE</sequence>
<feature type="compositionally biased region" description="Polar residues" evidence="1">
    <location>
        <begin position="197"/>
        <end position="215"/>
    </location>
</feature>
<evidence type="ECO:0000313" key="3">
    <source>
        <dbReference type="Proteomes" id="UP000297245"/>
    </source>
</evidence>
<feature type="region of interest" description="Disordered" evidence="1">
    <location>
        <begin position="195"/>
        <end position="217"/>
    </location>
</feature>
<keyword evidence="3" id="KW-1185">Reference proteome</keyword>
<reference evidence="2 3" key="1">
    <citation type="journal article" date="2019" name="Nat. Ecol. Evol.">
        <title>Megaphylogeny resolves global patterns of mushroom evolution.</title>
        <authorList>
            <person name="Varga T."/>
            <person name="Krizsan K."/>
            <person name="Foldi C."/>
            <person name="Dima B."/>
            <person name="Sanchez-Garcia M."/>
            <person name="Sanchez-Ramirez S."/>
            <person name="Szollosi G.J."/>
            <person name="Szarkandi J.G."/>
            <person name="Papp V."/>
            <person name="Albert L."/>
            <person name="Andreopoulos W."/>
            <person name="Angelini C."/>
            <person name="Antonin V."/>
            <person name="Barry K.W."/>
            <person name="Bougher N.L."/>
            <person name="Buchanan P."/>
            <person name="Buyck B."/>
            <person name="Bense V."/>
            <person name="Catcheside P."/>
            <person name="Chovatia M."/>
            <person name="Cooper J."/>
            <person name="Damon W."/>
            <person name="Desjardin D."/>
            <person name="Finy P."/>
            <person name="Geml J."/>
            <person name="Haridas S."/>
            <person name="Hughes K."/>
            <person name="Justo A."/>
            <person name="Karasinski D."/>
            <person name="Kautmanova I."/>
            <person name="Kiss B."/>
            <person name="Kocsube S."/>
            <person name="Kotiranta H."/>
            <person name="LaButti K.M."/>
            <person name="Lechner B.E."/>
            <person name="Liimatainen K."/>
            <person name="Lipzen A."/>
            <person name="Lukacs Z."/>
            <person name="Mihaltcheva S."/>
            <person name="Morgado L.N."/>
            <person name="Niskanen T."/>
            <person name="Noordeloos M.E."/>
            <person name="Ohm R.A."/>
            <person name="Ortiz-Santana B."/>
            <person name="Ovrebo C."/>
            <person name="Racz N."/>
            <person name="Riley R."/>
            <person name="Savchenko A."/>
            <person name="Shiryaev A."/>
            <person name="Soop K."/>
            <person name="Spirin V."/>
            <person name="Szebenyi C."/>
            <person name="Tomsovsky M."/>
            <person name="Tulloss R.E."/>
            <person name="Uehling J."/>
            <person name="Grigoriev I.V."/>
            <person name="Vagvolgyi C."/>
            <person name="Papp T."/>
            <person name="Martin F.M."/>
            <person name="Miettinen O."/>
            <person name="Hibbett D.S."/>
            <person name="Nagy L.G."/>
        </authorList>
    </citation>
    <scope>NUCLEOTIDE SEQUENCE [LARGE SCALE GENOMIC DNA]</scope>
    <source>
        <strain evidence="2 3">CBS 962.96</strain>
    </source>
</reference>
<name>A0A4S8KW49_DENBC</name>
<gene>
    <name evidence="2" type="ORF">K435DRAFT_845249</name>
</gene>
<evidence type="ECO:0000256" key="1">
    <source>
        <dbReference type="SAM" id="MobiDB-lite"/>
    </source>
</evidence>
<protein>
    <submittedName>
        <fullName evidence="2">Uncharacterized protein</fullName>
    </submittedName>
</protein>
<proteinExistence type="predicted"/>
<organism evidence="2 3">
    <name type="scientific">Dendrothele bispora (strain CBS 962.96)</name>
    <dbReference type="NCBI Taxonomy" id="1314807"/>
    <lineage>
        <taxon>Eukaryota</taxon>
        <taxon>Fungi</taxon>
        <taxon>Dikarya</taxon>
        <taxon>Basidiomycota</taxon>
        <taxon>Agaricomycotina</taxon>
        <taxon>Agaricomycetes</taxon>
        <taxon>Agaricomycetidae</taxon>
        <taxon>Agaricales</taxon>
        <taxon>Agaricales incertae sedis</taxon>
        <taxon>Dendrothele</taxon>
    </lineage>
</organism>
<accession>A0A4S8KW49</accession>
<dbReference type="OrthoDB" id="3259206at2759"/>
<dbReference type="AlphaFoldDB" id="A0A4S8KW49"/>
<evidence type="ECO:0000313" key="2">
    <source>
        <dbReference type="EMBL" id="THU80031.1"/>
    </source>
</evidence>
<dbReference type="Proteomes" id="UP000297245">
    <property type="component" value="Unassembled WGS sequence"/>
</dbReference>